<name>A0A4V2SY45_9FIRM</name>
<dbReference type="OrthoDB" id="2081744at2"/>
<proteinExistence type="predicted"/>
<evidence type="ECO:0008006" key="4">
    <source>
        <dbReference type="Google" id="ProtNLM"/>
    </source>
</evidence>
<accession>A0A4V2SY45</accession>
<dbReference type="Proteomes" id="UP000294813">
    <property type="component" value="Unassembled WGS sequence"/>
</dbReference>
<dbReference type="EMBL" id="SLXT01000002">
    <property type="protein sequence ID" value="TCP68606.1"/>
    <property type="molecule type" value="Genomic_DNA"/>
</dbReference>
<evidence type="ECO:0000313" key="2">
    <source>
        <dbReference type="EMBL" id="TCP68606.1"/>
    </source>
</evidence>
<dbReference type="RefSeq" id="WP_131917821.1">
    <property type="nucleotide sequence ID" value="NZ_JAOQNU010000002.1"/>
</dbReference>
<keyword evidence="1" id="KW-0732">Signal</keyword>
<feature type="chain" id="PRO_5038971428" description="Lipoprotein" evidence="1">
    <location>
        <begin position="27"/>
        <end position="252"/>
    </location>
</feature>
<sequence>MIKRIIIAIFSLTLATCFLIGCSKTATVYSPKANSITMDATQVSTIQSNSEQQRKTAFTTDLLKLIDDKFISRYIKDLDICVPELIFANSEDIPSQTLYTFSIYVMDMEYHFTHGDIEDSGDKFLNKGDNKYHIPVKTIREVLDKYFEKTRFKPEKVYAFEPVKNEFVTPIFAGFGGDRKVELSNKEQISDDTVRLIVDFLVPESGEIYCTKVFTMKYTSNSWKYLSVTKNYDKSDTEKRFPKIRWFRQHKS</sequence>
<reference evidence="2 3" key="1">
    <citation type="submission" date="2019-03" db="EMBL/GenBank/DDBJ databases">
        <title>Genomic Encyclopedia of Type Strains, Phase IV (KMG-IV): sequencing the most valuable type-strain genomes for metagenomic binning, comparative biology and taxonomic classification.</title>
        <authorList>
            <person name="Goeker M."/>
        </authorList>
    </citation>
    <scope>NUCLEOTIDE SEQUENCE [LARGE SCALE GENOMIC DNA]</scope>
    <source>
        <strain evidence="2 3">DSM 11170</strain>
    </source>
</reference>
<dbReference type="AlphaFoldDB" id="A0A4V2SY45"/>
<comment type="caution">
    <text evidence="2">The sequence shown here is derived from an EMBL/GenBank/DDBJ whole genome shotgun (WGS) entry which is preliminary data.</text>
</comment>
<feature type="signal peptide" evidence="1">
    <location>
        <begin position="1"/>
        <end position="26"/>
    </location>
</feature>
<organism evidence="2 3">
    <name type="scientific">Heliophilum fasciatum</name>
    <dbReference type="NCBI Taxonomy" id="35700"/>
    <lineage>
        <taxon>Bacteria</taxon>
        <taxon>Bacillati</taxon>
        <taxon>Bacillota</taxon>
        <taxon>Clostridia</taxon>
        <taxon>Eubacteriales</taxon>
        <taxon>Heliobacteriaceae</taxon>
        <taxon>Heliophilum</taxon>
    </lineage>
</organism>
<protein>
    <recommendedName>
        <fullName evidence="4">Lipoprotein</fullName>
    </recommendedName>
</protein>
<dbReference type="PROSITE" id="PS51257">
    <property type="entry name" value="PROKAR_LIPOPROTEIN"/>
    <property type="match status" value="1"/>
</dbReference>
<evidence type="ECO:0000256" key="1">
    <source>
        <dbReference type="SAM" id="SignalP"/>
    </source>
</evidence>
<evidence type="ECO:0000313" key="3">
    <source>
        <dbReference type="Proteomes" id="UP000294813"/>
    </source>
</evidence>
<keyword evidence="3" id="KW-1185">Reference proteome</keyword>
<gene>
    <name evidence="2" type="ORF">EDD73_1021</name>
</gene>